<proteinExistence type="inferred from homology"/>
<dbReference type="GO" id="GO:0044550">
    <property type="term" value="P:secondary metabolite biosynthetic process"/>
    <property type="evidence" value="ECO:0007669"/>
    <property type="project" value="TreeGrafter"/>
</dbReference>
<evidence type="ECO:0000259" key="5">
    <source>
        <dbReference type="PROSITE" id="PS00624"/>
    </source>
</evidence>
<sequence length="618" mass="66081">MGFSRAFRALYLLLTLSLTPSPLALASSPSNSISGQQLLGSSFGIPSPATYDYIIVGGGTAGLVLANRLSASGSHSIAVIEAGSFYELSNGNQSQIPRYAWNSAGPTFSDVNPLVDWNFTTQPEQGIGGRRLHYPRGKTLGGSSARNLMAYQRATSGAYKRWAEAVGDERYLWENWRKYFDRSTTFHRPDMSKRLANSTPYVDPAGARAKDGPVSIAYVNWVMPLTTWVMRAVQAMGMKPIPGYIDGELIGSSWYLRTTGAETQVRESSETAYLRPVLGRKNLIVYHSTMAMKVIVEGKEAVGVECNTLGKEFLLSANKEVIVSAGAIGSPHLLMVSGIGPKKTLDKFGIPIIMDAVGVGQALEDQPAVALTYKVRVPSSTVLDSPAKVQAAVSDFLSNGTGPLASTGGDIVAWEKVPRRLVSNDTAKALSAAPDDWPDLEFIVQASYPGQPPDSDDYAELSVVLVNPFSRGNVTISSPNVLDQPLITVNFLTDPRDKEVAIAAFRRGQEILGSPSMAAVVVGPAVPGNGTITDTQILEYIQQSARTISHVSCTCKMGKAEDGTAVVDSTGRVFGVERLRVVDASAMPFLPPGHPSATVYALGELISDIIMQGNNATE</sequence>
<dbReference type="InterPro" id="IPR036188">
    <property type="entry name" value="FAD/NAD-bd_sf"/>
</dbReference>
<dbReference type="GO" id="GO:0050660">
    <property type="term" value="F:flavin adenine dinucleotide binding"/>
    <property type="evidence" value="ECO:0007669"/>
    <property type="project" value="InterPro"/>
</dbReference>
<organism evidence="6 7">
    <name type="scientific">Lophiostoma macrostomum CBS 122681</name>
    <dbReference type="NCBI Taxonomy" id="1314788"/>
    <lineage>
        <taxon>Eukaryota</taxon>
        <taxon>Fungi</taxon>
        <taxon>Dikarya</taxon>
        <taxon>Ascomycota</taxon>
        <taxon>Pezizomycotina</taxon>
        <taxon>Dothideomycetes</taxon>
        <taxon>Pleosporomycetidae</taxon>
        <taxon>Pleosporales</taxon>
        <taxon>Lophiostomataceae</taxon>
        <taxon>Lophiostoma</taxon>
    </lineage>
</organism>
<evidence type="ECO:0000256" key="2">
    <source>
        <dbReference type="ARBA" id="ARBA00023180"/>
    </source>
</evidence>
<keyword evidence="4" id="KW-0732">Signal</keyword>
<feature type="active site" description="Proton donor" evidence="3">
    <location>
        <position position="550"/>
    </location>
</feature>
<dbReference type="InterPro" id="IPR000172">
    <property type="entry name" value="GMC_OxRdtase_N"/>
</dbReference>
<keyword evidence="2" id="KW-0325">Glycoprotein</keyword>
<dbReference type="Pfam" id="PF00732">
    <property type="entry name" value="GMC_oxred_N"/>
    <property type="match status" value="1"/>
</dbReference>
<evidence type="ECO:0000313" key="6">
    <source>
        <dbReference type="EMBL" id="KAF2659431.1"/>
    </source>
</evidence>
<name>A0A6A6TJE6_9PLEO</name>
<feature type="active site" description="Proton acceptor" evidence="3">
    <location>
        <position position="594"/>
    </location>
</feature>
<dbReference type="Proteomes" id="UP000799324">
    <property type="component" value="Unassembled WGS sequence"/>
</dbReference>
<dbReference type="InterPro" id="IPR007867">
    <property type="entry name" value="GMC_OxRtase_C"/>
</dbReference>
<dbReference type="EMBL" id="MU004307">
    <property type="protein sequence ID" value="KAF2659431.1"/>
    <property type="molecule type" value="Genomic_DNA"/>
</dbReference>
<dbReference type="PROSITE" id="PS00624">
    <property type="entry name" value="GMC_OXRED_2"/>
    <property type="match status" value="1"/>
</dbReference>
<comment type="similarity">
    <text evidence="1">Belongs to the GMC oxidoreductase family.</text>
</comment>
<dbReference type="Gene3D" id="3.30.560.10">
    <property type="entry name" value="Glucose Oxidase, domain 3"/>
    <property type="match status" value="1"/>
</dbReference>
<dbReference type="Pfam" id="PF05199">
    <property type="entry name" value="GMC_oxred_C"/>
    <property type="match status" value="1"/>
</dbReference>
<evidence type="ECO:0000256" key="1">
    <source>
        <dbReference type="ARBA" id="ARBA00010790"/>
    </source>
</evidence>
<feature type="signal peptide" evidence="4">
    <location>
        <begin position="1"/>
        <end position="26"/>
    </location>
</feature>
<feature type="chain" id="PRO_5025534349" evidence="4">
    <location>
        <begin position="27"/>
        <end position="618"/>
    </location>
</feature>
<accession>A0A6A6TJE6</accession>
<dbReference type="PANTHER" id="PTHR11552:SF138">
    <property type="entry name" value="DEHYDROGENASE PKFF-RELATED"/>
    <property type="match status" value="1"/>
</dbReference>
<gene>
    <name evidence="6" type="ORF">K491DRAFT_651236</name>
</gene>
<evidence type="ECO:0000313" key="7">
    <source>
        <dbReference type="Proteomes" id="UP000799324"/>
    </source>
</evidence>
<protein>
    <submittedName>
        <fullName evidence="6">GMC oxidoreductase</fullName>
    </submittedName>
</protein>
<dbReference type="OrthoDB" id="269227at2759"/>
<dbReference type="PANTHER" id="PTHR11552">
    <property type="entry name" value="GLUCOSE-METHANOL-CHOLINE GMC OXIDOREDUCTASE"/>
    <property type="match status" value="1"/>
</dbReference>
<dbReference type="Gene3D" id="3.50.50.60">
    <property type="entry name" value="FAD/NAD(P)-binding domain"/>
    <property type="match status" value="1"/>
</dbReference>
<evidence type="ECO:0000256" key="4">
    <source>
        <dbReference type="SAM" id="SignalP"/>
    </source>
</evidence>
<dbReference type="GO" id="GO:0016614">
    <property type="term" value="F:oxidoreductase activity, acting on CH-OH group of donors"/>
    <property type="evidence" value="ECO:0007669"/>
    <property type="project" value="InterPro"/>
</dbReference>
<evidence type="ECO:0000256" key="3">
    <source>
        <dbReference type="PIRSR" id="PIRSR000137-1"/>
    </source>
</evidence>
<dbReference type="InterPro" id="IPR012132">
    <property type="entry name" value="GMC_OxRdtase"/>
</dbReference>
<dbReference type="AlphaFoldDB" id="A0A6A6TJE6"/>
<dbReference type="SUPFAM" id="SSF54373">
    <property type="entry name" value="FAD-linked reductases, C-terminal domain"/>
    <property type="match status" value="1"/>
</dbReference>
<dbReference type="SUPFAM" id="SSF51905">
    <property type="entry name" value="FAD/NAD(P)-binding domain"/>
    <property type="match status" value="1"/>
</dbReference>
<dbReference type="PIRSF" id="PIRSF000137">
    <property type="entry name" value="Alcohol_oxidase"/>
    <property type="match status" value="1"/>
</dbReference>
<feature type="domain" description="Glucose-methanol-choline oxidoreductase N-terminal" evidence="5">
    <location>
        <begin position="326"/>
        <end position="340"/>
    </location>
</feature>
<reference evidence="6" key="1">
    <citation type="journal article" date="2020" name="Stud. Mycol.">
        <title>101 Dothideomycetes genomes: a test case for predicting lifestyles and emergence of pathogens.</title>
        <authorList>
            <person name="Haridas S."/>
            <person name="Albert R."/>
            <person name="Binder M."/>
            <person name="Bloem J."/>
            <person name="Labutti K."/>
            <person name="Salamov A."/>
            <person name="Andreopoulos B."/>
            <person name="Baker S."/>
            <person name="Barry K."/>
            <person name="Bills G."/>
            <person name="Bluhm B."/>
            <person name="Cannon C."/>
            <person name="Castanera R."/>
            <person name="Culley D."/>
            <person name="Daum C."/>
            <person name="Ezra D."/>
            <person name="Gonzalez J."/>
            <person name="Henrissat B."/>
            <person name="Kuo A."/>
            <person name="Liang C."/>
            <person name="Lipzen A."/>
            <person name="Lutzoni F."/>
            <person name="Magnuson J."/>
            <person name="Mondo S."/>
            <person name="Nolan M."/>
            <person name="Ohm R."/>
            <person name="Pangilinan J."/>
            <person name="Park H.-J."/>
            <person name="Ramirez L."/>
            <person name="Alfaro M."/>
            <person name="Sun H."/>
            <person name="Tritt A."/>
            <person name="Yoshinaga Y."/>
            <person name="Zwiers L.-H."/>
            <person name="Turgeon B."/>
            <person name="Goodwin S."/>
            <person name="Spatafora J."/>
            <person name="Crous P."/>
            <person name="Grigoriev I."/>
        </authorList>
    </citation>
    <scope>NUCLEOTIDE SEQUENCE</scope>
    <source>
        <strain evidence="6">CBS 122681</strain>
    </source>
</reference>
<keyword evidence="7" id="KW-1185">Reference proteome</keyword>